<dbReference type="Pfam" id="PF00931">
    <property type="entry name" value="NB-ARC"/>
    <property type="match status" value="1"/>
</dbReference>
<dbReference type="GO" id="GO:0043531">
    <property type="term" value="F:ADP binding"/>
    <property type="evidence" value="ECO:0007669"/>
    <property type="project" value="InterPro"/>
</dbReference>
<organism evidence="7 8">
    <name type="scientific">Vigna radiata var. radiata</name>
    <name type="common">Mung bean</name>
    <name type="synonym">Phaseolus aureus</name>
    <dbReference type="NCBI Taxonomy" id="3916"/>
    <lineage>
        <taxon>Eukaryota</taxon>
        <taxon>Viridiplantae</taxon>
        <taxon>Streptophyta</taxon>
        <taxon>Embryophyta</taxon>
        <taxon>Tracheophyta</taxon>
        <taxon>Spermatophyta</taxon>
        <taxon>Magnoliopsida</taxon>
        <taxon>eudicotyledons</taxon>
        <taxon>Gunneridae</taxon>
        <taxon>Pentapetalae</taxon>
        <taxon>rosids</taxon>
        <taxon>fabids</taxon>
        <taxon>Fabales</taxon>
        <taxon>Fabaceae</taxon>
        <taxon>Papilionoideae</taxon>
        <taxon>50 kb inversion clade</taxon>
        <taxon>NPAAA clade</taxon>
        <taxon>indigoferoid/millettioid clade</taxon>
        <taxon>Phaseoleae</taxon>
        <taxon>Vigna</taxon>
    </lineage>
</organism>
<dbReference type="InterPro" id="IPR042197">
    <property type="entry name" value="Apaf_helical"/>
</dbReference>
<protein>
    <submittedName>
        <fullName evidence="8">Probable disease resistance protein At5g43730</fullName>
    </submittedName>
</protein>
<evidence type="ECO:0000256" key="1">
    <source>
        <dbReference type="ARBA" id="ARBA00008894"/>
    </source>
</evidence>
<dbReference type="STRING" id="3916.A0A1S3TSY2"/>
<dbReference type="OrthoDB" id="1415756at2759"/>
<dbReference type="PANTHER" id="PTHR33463">
    <property type="entry name" value="NB-ARC DOMAIN-CONTAINING PROTEIN-RELATED"/>
    <property type="match status" value="1"/>
</dbReference>
<dbReference type="GO" id="GO:0005524">
    <property type="term" value="F:ATP binding"/>
    <property type="evidence" value="ECO:0007669"/>
    <property type="project" value="UniProtKB-KW"/>
</dbReference>
<keyword evidence="3" id="KW-0611">Plant defense</keyword>
<keyword evidence="4" id="KW-0067">ATP-binding</keyword>
<dbReference type="Gene3D" id="3.80.10.10">
    <property type="entry name" value="Ribonuclease Inhibitor"/>
    <property type="match status" value="1"/>
</dbReference>
<evidence type="ECO:0000313" key="7">
    <source>
        <dbReference type="Proteomes" id="UP000087766"/>
    </source>
</evidence>
<dbReference type="GeneID" id="106758492"/>
<feature type="coiled-coil region" evidence="5">
    <location>
        <begin position="13"/>
        <end position="44"/>
    </location>
</feature>
<dbReference type="FunFam" id="3.40.50.300:FF:001091">
    <property type="entry name" value="Probable disease resistance protein At1g61300"/>
    <property type="match status" value="1"/>
</dbReference>
<evidence type="ECO:0000256" key="3">
    <source>
        <dbReference type="ARBA" id="ARBA00022821"/>
    </source>
</evidence>
<proteinExistence type="inferred from homology"/>
<keyword evidence="5" id="KW-0175">Coiled coil</keyword>
<dbReference type="SUPFAM" id="SSF52058">
    <property type="entry name" value="L domain-like"/>
    <property type="match status" value="1"/>
</dbReference>
<dbReference type="Proteomes" id="UP000087766">
    <property type="component" value="Chromosome 4"/>
</dbReference>
<sequence length="833" mass="96659">MDICNEAESGNTAITLQRNLDEFISNLKREEDDLKQQLQYLKSRGKKHKRVVDEWFDKLQNMKQRAMDMKNSLNESGWPNFNVQGEIRDLIKEMKNHKKCKPMVLSNEFVGKKFERNVKKMWKFLQDDRVFIIGIYGKGGVGKTFLATYIQSEIKRSKVFENVLWVTLSHDFNIFKLQEYIAKQIKVNLCEYDDENSRAIILESELGKGKNTIIILDNIWKYIDLAKVGIPLGVGVKGIKVVMTSRLRHVCQEMQCLSDNMIEVGVFYDDEYEEAWELFLLGLQHFGTPPKLSPQVRDIARCVVSKCDGLPLAIRVMARTMRGKTSIHEWRYALNKFDKWEMGVTMREEVLTVLRRSYDNLAGMKKRFLHSALLPKFFVKEDLIMMMVDMGLLNGDRSLKEIFDEGNDIVNELINHSLLLEHDSILRMQGLVKKMAWDILKENNANMMLKCNQYMRNIYEILEWSTDLETVSLANNSIEEIPYGTSPYCPRLSTLLLFDNSIGHIPESFFTYMNALKTFGLSEKHNLTCLPRSLSNVRSLTSLMLHECSKLNDIPPLGELRSLLRLQISGCSIQALPEGLKNLINLKWLDLSNNVNLELVLGSFLSSLTNIQYLNLWICSGGIKVEDVKRMTMLECFAGTFVDKDNLNRYVREILDNGNGPQTYLIHYLDWKQNGRKMPLWGREYRLSTFMCRTMSFRDCKELSHVLPRDLMKLLLDCNNHWVCVCDALSSNDSSPLEEICIRDWTKLTSLFCSSCSLCTRIRNFQSLKLDYLESLTTIFKELPSRDRKIELLTEVPDKGKKRKHLKNFRRLLQGIKTQFLQGIASNVYVLYD</sequence>
<dbReference type="Gene3D" id="3.40.50.300">
    <property type="entry name" value="P-loop containing nucleotide triphosphate hydrolases"/>
    <property type="match status" value="1"/>
</dbReference>
<gene>
    <name evidence="8" type="primary">LOC106758492</name>
</gene>
<dbReference type="InterPro" id="IPR027417">
    <property type="entry name" value="P-loop_NTPase"/>
</dbReference>
<evidence type="ECO:0000313" key="8">
    <source>
        <dbReference type="RefSeq" id="XP_014496898.2"/>
    </source>
</evidence>
<keyword evidence="7" id="KW-1185">Reference proteome</keyword>
<comment type="similarity">
    <text evidence="1">Belongs to the disease resistance NB-LRR family.</text>
</comment>
<dbReference type="PRINTS" id="PR00364">
    <property type="entry name" value="DISEASERSIST"/>
</dbReference>
<keyword evidence="2" id="KW-0547">Nucleotide-binding</keyword>
<feature type="domain" description="NB-ARC" evidence="6">
    <location>
        <begin position="115"/>
        <end position="279"/>
    </location>
</feature>
<dbReference type="SUPFAM" id="SSF52540">
    <property type="entry name" value="P-loop containing nucleoside triphosphate hydrolases"/>
    <property type="match status" value="1"/>
</dbReference>
<dbReference type="Gene3D" id="1.10.8.430">
    <property type="entry name" value="Helical domain of apoptotic protease-activating factors"/>
    <property type="match status" value="1"/>
</dbReference>
<evidence type="ECO:0000256" key="4">
    <source>
        <dbReference type="ARBA" id="ARBA00022840"/>
    </source>
</evidence>
<dbReference type="AlphaFoldDB" id="A0A1S3TSY2"/>
<dbReference type="InterPro" id="IPR002182">
    <property type="entry name" value="NB-ARC"/>
</dbReference>
<evidence type="ECO:0000256" key="5">
    <source>
        <dbReference type="SAM" id="Coils"/>
    </source>
</evidence>
<name>A0A1S3TSY2_VIGRR</name>
<reference evidence="8" key="2">
    <citation type="submission" date="2025-08" db="UniProtKB">
        <authorList>
            <consortium name="RefSeq"/>
        </authorList>
    </citation>
    <scope>IDENTIFICATION</scope>
    <source>
        <tissue evidence="8">Leaf</tissue>
    </source>
</reference>
<evidence type="ECO:0000259" key="6">
    <source>
        <dbReference type="Pfam" id="PF00931"/>
    </source>
</evidence>
<accession>A0A1S3TSY2</accession>
<dbReference type="GO" id="GO:0006952">
    <property type="term" value="P:defense response"/>
    <property type="evidence" value="ECO:0007669"/>
    <property type="project" value="UniProtKB-KW"/>
</dbReference>
<dbReference type="RefSeq" id="XP_014496898.2">
    <property type="nucleotide sequence ID" value="XM_014641412.2"/>
</dbReference>
<dbReference type="KEGG" id="vra:106758492"/>
<dbReference type="InterPro" id="IPR032675">
    <property type="entry name" value="LRR_dom_sf"/>
</dbReference>
<evidence type="ECO:0000256" key="2">
    <source>
        <dbReference type="ARBA" id="ARBA00022741"/>
    </source>
</evidence>
<reference evidence="7" key="1">
    <citation type="journal article" date="2014" name="Nat. Commun.">
        <title>Genome sequence of mungbean and insights into evolution within Vigna species.</title>
        <authorList>
            <person name="Kang Y.J."/>
            <person name="Kim S.K."/>
            <person name="Kim M.Y."/>
            <person name="Lestari P."/>
            <person name="Kim K.H."/>
            <person name="Ha B.K."/>
            <person name="Jun T.H."/>
            <person name="Hwang W.J."/>
            <person name="Lee T."/>
            <person name="Lee J."/>
            <person name="Shim S."/>
            <person name="Yoon M.Y."/>
            <person name="Jang Y.E."/>
            <person name="Han K.S."/>
            <person name="Taeprayoon P."/>
            <person name="Yoon N."/>
            <person name="Somta P."/>
            <person name="Tanya P."/>
            <person name="Kim K.S."/>
            <person name="Gwag J.G."/>
            <person name="Moon J.K."/>
            <person name="Lee Y.H."/>
            <person name="Park B.S."/>
            <person name="Bombarely A."/>
            <person name="Doyle J.J."/>
            <person name="Jackson S.A."/>
            <person name="Schafleitner R."/>
            <person name="Srinives P."/>
            <person name="Varshney R.K."/>
            <person name="Lee S.H."/>
        </authorList>
    </citation>
    <scope>NUCLEOTIDE SEQUENCE [LARGE SCALE GENOMIC DNA]</scope>
    <source>
        <strain evidence="7">cv. VC1973A</strain>
    </source>
</reference>
<dbReference type="PANTHER" id="PTHR33463:SF187">
    <property type="entry name" value="AND NB-ARC DOMAIN DISEASE RESISTANCE PROTEIN, PUTATIVE-RELATED"/>
    <property type="match status" value="1"/>
</dbReference>
<dbReference type="InterPro" id="IPR050905">
    <property type="entry name" value="Plant_NBS-LRR"/>
</dbReference>